<dbReference type="EMBL" id="JABEBT010000023">
    <property type="protein sequence ID" value="KAF7637106.1"/>
    <property type="molecule type" value="Genomic_DNA"/>
</dbReference>
<evidence type="ECO:0000313" key="2">
    <source>
        <dbReference type="EMBL" id="KAF7637106.1"/>
    </source>
</evidence>
<evidence type="ECO:0000313" key="3">
    <source>
        <dbReference type="Proteomes" id="UP000605970"/>
    </source>
</evidence>
<keyword evidence="3" id="KW-1185">Reference proteome</keyword>
<sequence>MLCLINRYNQIYQLYPSPFNFTQIHQLNTTSSSSDLNSLTSSSPINTEELTKRREDFIKEATSLYNNKYRILSNSVYDFYVNRLKITQNLDPRILLKKDLEIKSKFQLAVFNEGGKTIERLVENGKLHRKLISIEKVFDVIHEYHNRFGHGKKLAISNALKQEYANITLNCVLLYMTNCKECFMASKNSKTLNKDTTMEGSSSDFQNEMKPIIEDNDVIELEEKIVTNNYFDYNKHFTISKNDIRCKHCEFIYLLTNLNKNQEKILKSHLINYHKQFYNEIISKGDINEEDDKVDEEEEEEEEEENDDFN</sequence>
<dbReference type="AlphaFoldDB" id="A0A8S9ZUZ3"/>
<feature type="compositionally biased region" description="Acidic residues" evidence="1">
    <location>
        <begin position="288"/>
        <end position="310"/>
    </location>
</feature>
<organism evidence="2 3">
    <name type="scientific">Meloidogyne graminicola</name>
    <dbReference type="NCBI Taxonomy" id="189291"/>
    <lineage>
        <taxon>Eukaryota</taxon>
        <taxon>Metazoa</taxon>
        <taxon>Ecdysozoa</taxon>
        <taxon>Nematoda</taxon>
        <taxon>Chromadorea</taxon>
        <taxon>Rhabditida</taxon>
        <taxon>Tylenchina</taxon>
        <taxon>Tylenchomorpha</taxon>
        <taxon>Tylenchoidea</taxon>
        <taxon>Meloidogynidae</taxon>
        <taxon>Meloidogyninae</taxon>
        <taxon>Meloidogyne</taxon>
    </lineage>
</organism>
<gene>
    <name evidence="2" type="ORF">Mgra_00003494</name>
</gene>
<dbReference type="OrthoDB" id="6629588at2759"/>
<comment type="caution">
    <text evidence="2">The sequence shown here is derived from an EMBL/GenBank/DDBJ whole genome shotgun (WGS) entry which is preliminary data.</text>
</comment>
<protein>
    <submittedName>
        <fullName evidence="2">Uncharacterized protein</fullName>
    </submittedName>
</protein>
<dbReference type="Proteomes" id="UP000605970">
    <property type="component" value="Unassembled WGS sequence"/>
</dbReference>
<evidence type="ECO:0000256" key="1">
    <source>
        <dbReference type="SAM" id="MobiDB-lite"/>
    </source>
</evidence>
<name>A0A8S9ZUZ3_9BILA</name>
<accession>A0A8S9ZUZ3</accession>
<dbReference type="EMBL" id="JABEBT010000023">
    <property type="protein sequence ID" value="KAF7637105.1"/>
    <property type="molecule type" value="Genomic_DNA"/>
</dbReference>
<feature type="region of interest" description="Disordered" evidence="1">
    <location>
        <begin position="286"/>
        <end position="310"/>
    </location>
</feature>
<reference evidence="2" key="1">
    <citation type="journal article" date="2020" name="Ecol. Evol.">
        <title>Genome structure and content of the rice root-knot nematode (Meloidogyne graminicola).</title>
        <authorList>
            <person name="Phan N.T."/>
            <person name="Danchin E.G.J."/>
            <person name="Klopp C."/>
            <person name="Perfus-Barbeoch L."/>
            <person name="Kozlowski D.K."/>
            <person name="Koutsovoulos G.D."/>
            <person name="Lopez-Roques C."/>
            <person name="Bouchez O."/>
            <person name="Zahm M."/>
            <person name="Besnard G."/>
            <person name="Bellafiore S."/>
        </authorList>
    </citation>
    <scope>NUCLEOTIDE SEQUENCE</scope>
    <source>
        <strain evidence="2">VN-18</strain>
    </source>
</reference>
<proteinExistence type="predicted"/>